<name>A0A6J4V8Q3_9BACT</name>
<dbReference type="EMBL" id="CADCWL010000146">
    <property type="protein sequence ID" value="CAA9571812.1"/>
    <property type="molecule type" value="Genomic_DNA"/>
</dbReference>
<dbReference type="AlphaFoldDB" id="A0A6J4V8Q3"/>
<evidence type="ECO:0008006" key="2">
    <source>
        <dbReference type="Google" id="ProtNLM"/>
    </source>
</evidence>
<organism evidence="1">
    <name type="scientific">uncultured Thermomicrobiales bacterium</name>
    <dbReference type="NCBI Taxonomy" id="1645740"/>
    <lineage>
        <taxon>Bacteria</taxon>
        <taxon>Pseudomonadati</taxon>
        <taxon>Thermomicrobiota</taxon>
        <taxon>Thermomicrobia</taxon>
        <taxon>Thermomicrobiales</taxon>
        <taxon>environmental samples</taxon>
    </lineage>
</organism>
<reference evidence="1" key="1">
    <citation type="submission" date="2020-02" db="EMBL/GenBank/DDBJ databases">
        <authorList>
            <person name="Meier V. D."/>
        </authorList>
    </citation>
    <scope>NUCLEOTIDE SEQUENCE</scope>
    <source>
        <strain evidence="1">AVDCRST_MAG19</strain>
    </source>
</reference>
<dbReference type="SUPFAM" id="SSF109854">
    <property type="entry name" value="DinB/YfiT-like putative metalloenzymes"/>
    <property type="match status" value="1"/>
</dbReference>
<accession>A0A6J4V8Q3</accession>
<gene>
    <name evidence="1" type="ORF">AVDCRST_MAG19-2862</name>
</gene>
<dbReference type="InterPro" id="IPR034660">
    <property type="entry name" value="DinB/YfiT-like"/>
</dbReference>
<protein>
    <recommendedName>
        <fullName evidence="2">Mycothiol-dependent maleylpyruvate isomerase metal-binding domain-containing protein</fullName>
    </recommendedName>
</protein>
<evidence type="ECO:0000313" key="1">
    <source>
        <dbReference type="EMBL" id="CAA9571812.1"/>
    </source>
</evidence>
<sequence length="256" mass="27688">MIAGVRVSPPRRRHGLVTGEATTIRTKGDHRPCAVGHRGGDDMAFERRPLTPEHLLLAAGACRAALAPALDADWTVAAGGLDWSCRRTLDHVPDALVLYAAHLATRATTRLTLLRNGDPERSPAELLSVVETSAAVLAEVALAAPPEARGYHGAGMADAEGFVAMGCEEILIHADDIAQGLGVGFRPPKELAERVLHRLFPWAPTDIDPWAALRWASGRQALPDRPRLGPNWYWHCAPLAEWDGTVRRRTAAPAWT</sequence>
<proteinExistence type="predicted"/>